<evidence type="ECO:0000313" key="2">
    <source>
        <dbReference type="EMBL" id="MSE09649.1"/>
    </source>
</evidence>
<protein>
    <submittedName>
        <fullName evidence="2">PDZ domain-containing protein</fullName>
    </submittedName>
</protein>
<dbReference type="SMART" id="SM00228">
    <property type="entry name" value="PDZ"/>
    <property type="match status" value="1"/>
</dbReference>
<reference evidence="2 3" key="1">
    <citation type="submission" date="2019-11" db="EMBL/GenBank/DDBJ databases">
        <title>Draft Genome Sequence of Plant Growth-Promoting Rhizosphere-Associated Bacteria.</title>
        <authorList>
            <person name="Vasilyev I.Y."/>
            <person name="Radchenko V."/>
            <person name="Ilnitskaya E.V."/>
        </authorList>
    </citation>
    <scope>NUCLEOTIDE SEQUENCE [LARGE SCALE GENOMIC DNA]</scope>
    <source>
        <strain evidence="2 3">VRA_01-1sq_f</strain>
    </source>
</reference>
<proteinExistence type="predicted"/>
<feature type="non-terminal residue" evidence="2">
    <location>
        <position position="125"/>
    </location>
</feature>
<evidence type="ECO:0000313" key="3">
    <source>
        <dbReference type="Proteomes" id="UP000467635"/>
    </source>
</evidence>
<accession>A0A7X2MHT7</accession>
<dbReference type="InterPro" id="IPR001478">
    <property type="entry name" value="PDZ"/>
</dbReference>
<dbReference type="EMBL" id="WKKX01001075">
    <property type="protein sequence ID" value="MSE09649.1"/>
    <property type="molecule type" value="Genomic_DNA"/>
</dbReference>
<dbReference type="Proteomes" id="UP000467635">
    <property type="component" value="Unassembled WGS sequence"/>
</dbReference>
<comment type="caution">
    <text evidence="2">The sequence shown here is derived from an EMBL/GenBank/DDBJ whole genome shotgun (WGS) entry which is preliminary data.</text>
</comment>
<sequence>IQEYYMQDAVNSAKYVALKHAGKEVSQKYIGIYVMSVLDKSDFKNKIQVGDTITNVNGKHYSNATGYQNALAKIKAGEKVTITYQRDGKNHKAIGKTMKLPQTKRTGIGITLANRSKVKTNEKIS</sequence>
<dbReference type="Pfam" id="PF13180">
    <property type="entry name" value="PDZ_2"/>
    <property type="match status" value="1"/>
</dbReference>
<dbReference type="AlphaFoldDB" id="A0A7X2MHT7"/>
<dbReference type="InterPro" id="IPR036034">
    <property type="entry name" value="PDZ_sf"/>
</dbReference>
<dbReference type="Gene3D" id="2.30.42.10">
    <property type="match status" value="1"/>
</dbReference>
<gene>
    <name evidence="2" type="ORF">GKC33_13560</name>
</gene>
<feature type="domain" description="PDZ" evidence="1">
    <location>
        <begin position="21"/>
        <end position="88"/>
    </location>
</feature>
<organism evidence="2 3">
    <name type="scientific">Ligilactobacillus salivarius</name>
    <dbReference type="NCBI Taxonomy" id="1624"/>
    <lineage>
        <taxon>Bacteria</taxon>
        <taxon>Bacillati</taxon>
        <taxon>Bacillota</taxon>
        <taxon>Bacilli</taxon>
        <taxon>Lactobacillales</taxon>
        <taxon>Lactobacillaceae</taxon>
        <taxon>Ligilactobacillus</taxon>
    </lineage>
</organism>
<dbReference type="SUPFAM" id="SSF50156">
    <property type="entry name" value="PDZ domain-like"/>
    <property type="match status" value="1"/>
</dbReference>
<evidence type="ECO:0000259" key="1">
    <source>
        <dbReference type="SMART" id="SM00228"/>
    </source>
</evidence>
<name>A0A7X2MHT7_9LACO</name>
<feature type="non-terminal residue" evidence="2">
    <location>
        <position position="1"/>
    </location>
</feature>